<accession>A0A498QVW2</accession>
<protein>
    <submittedName>
        <fullName evidence="2">Uncharacterized protein</fullName>
    </submittedName>
</protein>
<proteinExistence type="predicted"/>
<reference evidence="2 3" key="1">
    <citation type="submission" date="2018-09" db="EMBL/GenBank/DDBJ databases">
        <authorList>
            <person name="Tagini F."/>
        </authorList>
    </citation>
    <scope>NUCLEOTIDE SEQUENCE [LARGE SCALE GENOMIC DNA]</scope>
    <source>
        <strain evidence="2 3">MK142</strain>
    </source>
</reference>
<keyword evidence="3" id="KW-1185">Reference proteome</keyword>
<dbReference type="Proteomes" id="UP000268285">
    <property type="component" value="Unassembled WGS sequence"/>
</dbReference>
<evidence type="ECO:0000313" key="3">
    <source>
        <dbReference type="Proteomes" id="UP000268285"/>
    </source>
</evidence>
<feature type="region of interest" description="Disordered" evidence="1">
    <location>
        <begin position="85"/>
        <end position="110"/>
    </location>
</feature>
<dbReference type="EMBL" id="UPHU01000001">
    <property type="protein sequence ID" value="VBA53673.1"/>
    <property type="molecule type" value="Genomic_DNA"/>
</dbReference>
<sequence length="223" mass="24246">MTLGPGTVATALPNHRGLAPAAAANVWQHREAVVRSSRLGEARGACAARKDGPKQPANQFVGHRGVPLQSLRRKRIQCHQRLPMATVPGRHAGQGRSSPRHRGGAKDTGCSKTEACCGPGNLQDHPGFADRVRPDLRKDVRQLISYVDPVRRKVIHAIVAHNRTPSLAPCSSAQLRKVAGPRDPGCPTELLEVICKPTRHDMRCLVQGYVRSVGLQCRQVCDR</sequence>
<name>A0A498QVW2_9MYCO</name>
<organism evidence="2 3">
    <name type="scientific">Mycobacterium pseudokansasii</name>
    <dbReference type="NCBI Taxonomy" id="2341080"/>
    <lineage>
        <taxon>Bacteria</taxon>
        <taxon>Bacillati</taxon>
        <taxon>Actinomycetota</taxon>
        <taxon>Actinomycetes</taxon>
        <taxon>Mycobacteriales</taxon>
        <taxon>Mycobacteriaceae</taxon>
        <taxon>Mycobacterium</taxon>
    </lineage>
</organism>
<gene>
    <name evidence="2" type="ORF">LAUMK142_04209</name>
</gene>
<evidence type="ECO:0000256" key="1">
    <source>
        <dbReference type="SAM" id="MobiDB-lite"/>
    </source>
</evidence>
<dbReference type="AlphaFoldDB" id="A0A498QVW2"/>
<evidence type="ECO:0000313" key="2">
    <source>
        <dbReference type="EMBL" id="VBA53673.1"/>
    </source>
</evidence>